<dbReference type="PROSITE" id="PS50883">
    <property type="entry name" value="EAL"/>
    <property type="match status" value="1"/>
</dbReference>
<dbReference type="InterPro" id="IPR000160">
    <property type="entry name" value="GGDEF_dom"/>
</dbReference>
<comment type="caution">
    <text evidence="4">The sequence shown here is derived from an EMBL/GenBank/DDBJ whole genome shotgun (WGS) entry which is preliminary data.</text>
</comment>
<evidence type="ECO:0000256" key="1">
    <source>
        <dbReference type="SAM" id="Phobius"/>
    </source>
</evidence>
<keyword evidence="1" id="KW-0472">Membrane</keyword>
<accession>A0A6M1S649</accession>
<protein>
    <submittedName>
        <fullName evidence="4">EAL domain-containing protein</fullName>
    </submittedName>
</protein>
<dbReference type="Pfam" id="PF00563">
    <property type="entry name" value="EAL"/>
    <property type="match status" value="1"/>
</dbReference>
<feature type="transmembrane region" description="Helical" evidence="1">
    <location>
        <begin position="120"/>
        <end position="137"/>
    </location>
</feature>
<dbReference type="PANTHER" id="PTHR44757">
    <property type="entry name" value="DIGUANYLATE CYCLASE DGCP"/>
    <property type="match status" value="1"/>
</dbReference>
<feature type="transmembrane region" description="Helical" evidence="1">
    <location>
        <begin position="89"/>
        <end position="108"/>
    </location>
</feature>
<feature type="transmembrane region" description="Helical" evidence="1">
    <location>
        <begin position="48"/>
        <end position="68"/>
    </location>
</feature>
<evidence type="ECO:0000313" key="4">
    <source>
        <dbReference type="EMBL" id="NGO63868.1"/>
    </source>
</evidence>
<dbReference type="SMART" id="SM00267">
    <property type="entry name" value="GGDEF"/>
    <property type="match status" value="1"/>
</dbReference>
<evidence type="ECO:0000313" key="5">
    <source>
        <dbReference type="Proteomes" id="UP000477849"/>
    </source>
</evidence>
<dbReference type="Pfam" id="PF00990">
    <property type="entry name" value="GGDEF"/>
    <property type="match status" value="1"/>
</dbReference>
<dbReference type="AlphaFoldDB" id="A0A6M1S649"/>
<reference evidence="4 5" key="1">
    <citation type="submission" date="2020-02" db="EMBL/GenBank/DDBJ databases">
        <title>Genome sequence of the type strain CCBAU10050 of Rhizobium daejeonense.</title>
        <authorList>
            <person name="Gao J."/>
            <person name="Sun J."/>
        </authorList>
    </citation>
    <scope>NUCLEOTIDE SEQUENCE [LARGE SCALE GENOMIC DNA]</scope>
    <source>
        <strain evidence="4 5">CCBAU10050</strain>
    </source>
</reference>
<sequence>MTQIAKPVAAKFMPEIRKAQAAYIVDGLPSTLTFNAFIAFSAALLTTIGYGLVLPIVAWLAVLMGTLIMRDVARRRLLRFHWMETQPVYALRVLVGGAFLSGLVWAALPYCIPDFRITSTGGLVFLAMIGISAGAILRGIGHSAVSLAFALPLQLSLLVCLIFNVDGIFSSLMIIDVLALMLVMVRSSQSAESVFISNVLSKLEATALAQSLGMANEEILQQNARLETLANRDTTTGLANRAYFNGRLLGDIAQASVGGIEVALLIVDLDRFKSINDTLGHSAGDAVLREVGRRLVDVVEDEGLIARLGGDEFAVLVSGPDARERAAACAARFAESSAVPIAYSGAQSVVGVSMGLAAYPAHAQSAEELLACADMAVYDAKARGRRQLREFDPVLKEQADRLRLIEQDLEHAIVSGQIEVWFQPQVLLESGEISGFEALVRWYHPHIGFISPPEIISAAQSMHLAEKLTGYITAGVCRMLNRLPGLDLPDATVALNVSPREFALYSVADMLELITSQHGINPSRLEIEITEEAILDTEGAGEQLKRLENAGYKLAVDDFGMGHSSLAYLISLKIDRLKIDRSFAKDVAASRGNQKLIAALVGLGRALSLDIVIEGVETEDDAAVLATLGCRIAQGYHFARPMPPEALVAWILARRPENEPEPEKKRKRKVFA</sequence>
<gene>
    <name evidence="4" type="ORF">G6N76_09290</name>
</gene>
<dbReference type="InterPro" id="IPR029787">
    <property type="entry name" value="Nucleotide_cyclase"/>
</dbReference>
<dbReference type="Gene3D" id="3.20.20.450">
    <property type="entry name" value="EAL domain"/>
    <property type="match status" value="1"/>
</dbReference>
<dbReference type="EMBL" id="JAAKZH010000003">
    <property type="protein sequence ID" value="NGO63868.1"/>
    <property type="molecule type" value="Genomic_DNA"/>
</dbReference>
<dbReference type="PANTHER" id="PTHR44757:SF2">
    <property type="entry name" value="BIOFILM ARCHITECTURE MAINTENANCE PROTEIN MBAA"/>
    <property type="match status" value="1"/>
</dbReference>
<dbReference type="SMART" id="SM00052">
    <property type="entry name" value="EAL"/>
    <property type="match status" value="1"/>
</dbReference>
<dbReference type="RefSeq" id="WP_163899120.1">
    <property type="nucleotide sequence ID" value="NZ_CP048427.1"/>
</dbReference>
<feature type="transmembrane region" description="Helical" evidence="1">
    <location>
        <begin position="21"/>
        <end position="42"/>
    </location>
</feature>
<dbReference type="NCBIfam" id="TIGR00254">
    <property type="entry name" value="GGDEF"/>
    <property type="match status" value="1"/>
</dbReference>
<dbReference type="Proteomes" id="UP000477849">
    <property type="component" value="Unassembled WGS sequence"/>
</dbReference>
<keyword evidence="5" id="KW-1185">Reference proteome</keyword>
<evidence type="ECO:0000259" key="2">
    <source>
        <dbReference type="PROSITE" id="PS50883"/>
    </source>
</evidence>
<dbReference type="InterPro" id="IPR035919">
    <property type="entry name" value="EAL_sf"/>
</dbReference>
<dbReference type="CDD" id="cd01949">
    <property type="entry name" value="GGDEF"/>
    <property type="match status" value="1"/>
</dbReference>
<evidence type="ECO:0000259" key="3">
    <source>
        <dbReference type="PROSITE" id="PS50887"/>
    </source>
</evidence>
<dbReference type="PROSITE" id="PS50887">
    <property type="entry name" value="GGDEF"/>
    <property type="match status" value="1"/>
</dbReference>
<keyword evidence="1" id="KW-1133">Transmembrane helix</keyword>
<feature type="domain" description="EAL" evidence="2">
    <location>
        <begin position="402"/>
        <end position="655"/>
    </location>
</feature>
<dbReference type="InterPro" id="IPR043128">
    <property type="entry name" value="Rev_trsase/Diguanyl_cyclase"/>
</dbReference>
<dbReference type="CDD" id="cd01948">
    <property type="entry name" value="EAL"/>
    <property type="match status" value="1"/>
</dbReference>
<dbReference type="InterPro" id="IPR052155">
    <property type="entry name" value="Biofilm_reg_signaling"/>
</dbReference>
<dbReference type="SUPFAM" id="SSF55073">
    <property type="entry name" value="Nucleotide cyclase"/>
    <property type="match status" value="1"/>
</dbReference>
<name>A0A6M1S649_9HYPH</name>
<proteinExistence type="predicted"/>
<organism evidence="4 5">
    <name type="scientific">Rhizobium daejeonense</name>
    <dbReference type="NCBI Taxonomy" id="240521"/>
    <lineage>
        <taxon>Bacteria</taxon>
        <taxon>Pseudomonadati</taxon>
        <taxon>Pseudomonadota</taxon>
        <taxon>Alphaproteobacteria</taxon>
        <taxon>Hyphomicrobiales</taxon>
        <taxon>Rhizobiaceae</taxon>
        <taxon>Rhizobium/Agrobacterium group</taxon>
        <taxon>Rhizobium</taxon>
    </lineage>
</organism>
<keyword evidence="1" id="KW-0812">Transmembrane</keyword>
<dbReference type="InterPro" id="IPR001633">
    <property type="entry name" value="EAL_dom"/>
</dbReference>
<feature type="domain" description="GGDEF" evidence="3">
    <location>
        <begin position="260"/>
        <end position="393"/>
    </location>
</feature>
<dbReference type="Gene3D" id="3.30.70.270">
    <property type="match status" value="1"/>
</dbReference>
<dbReference type="SUPFAM" id="SSF141868">
    <property type="entry name" value="EAL domain-like"/>
    <property type="match status" value="1"/>
</dbReference>